<dbReference type="PROSITE" id="PS51704">
    <property type="entry name" value="GP_PDE"/>
    <property type="match status" value="1"/>
</dbReference>
<accession>A0A1T5IGJ5</accession>
<dbReference type="GO" id="GO:0006629">
    <property type="term" value="P:lipid metabolic process"/>
    <property type="evidence" value="ECO:0007669"/>
    <property type="project" value="InterPro"/>
</dbReference>
<protein>
    <submittedName>
        <fullName evidence="2">Glycerophosphoryl diester phosphodiesterase</fullName>
    </submittedName>
</protein>
<organism evidence="2 3">
    <name type="scientific">Krasilnikoviella flava</name>
    <dbReference type="NCBI Taxonomy" id="526729"/>
    <lineage>
        <taxon>Bacteria</taxon>
        <taxon>Bacillati</taxon>
        <taxon>Actinomycetota</taxon>
        <taxon>Actinomycetes</taxon>
        <taxon>Micrococcales</taxon>
        <taxon>Promicromonosporaceae</taxon>
        <taxon>Krasilnikoviella</taxon>
    </lineage>
</organism>
<dbReference type="Proteomes" id="UP000189777">
    <property type="component" value="Unassembled WGS sequence"/>
</dbReference>
<dbReference type="PANTHER" id="PTHR46211">
    <property type="entry name" value="GLYCEROPHOSPHORYL DIESTER PHOSPHODIESTERASE"/>
    <property type="match status" value="1"/>
</dbReference>
<gene>
    <name evidence="2" type="ORF">SAMN04324258_0488</name>
</gene>
<dbReference type="EMBL" id="FUZQ01000001">
    <property type="protein sequence ID" value="SKC38255.1"/>
    <property type="molecule type" value="Genomic_DNA"/>
</dbReference>
<name>A0A1T5IGJ5_9MICO</name>
<sequence length="247" mass="26973">MPLSIVGHRGAMTHKPENSLESYALAEQVGVDEIELDVRLSKDEELFLLHDATLDRTAGDDSARGLGPAAELTLAQLQAARLDSGRGVVTLAEMYAATRTFIQLEIKDPATVPHLASYFSTHPDDAGRTILTGFDPDALRHAAELMPTIGRCIIVTSIAVAERFEGGWRALLDHTRSTRFACGLEGLTPEIVDSVHELGLELHVWPMRTTDDMRRAVELGADGTTSDDPELARTWYEQVSAEQTARA</sequence>
<dbReference type="InterPro" id="IPR030395">
    <property type="entry name" value="GP_PDE_dom"/>
</dbReference>
<dbReference type="InterPro" id="IPR017946">
    <property type="entry name" value="PLC-like_Pdiesterase_TIM-brl"/>
</dbReference>
<dbReference type="AlphaFoldDB" id="A0A1T5IGJ5"/>
<dbReference type="GO" id="GO:0008081">
    <property type="term" value="F:phosphoric diester hydrolase activity"/>
    <property type="evidence" value="ECO:0007669"/>
    <property type="project" value="InterPro"/>
</dbReference>
<dbReference type="PANTHER" id="PTHR46211:SF1">
    <property type="entry name" value="GLYCEROPHOSPHODIESTER PHOSPHODIESTERASE, CYTOPLASMIC"/>
    <property type="match status" value="1"/>
</dbReference>
<dbReference type="OrthoDB" id="5241788at2"/>
<dbReference type="SUPFAM" id="SSF51695">
    <property type="entry name" value="PLC-like phosphodiesterases"/>
    <property type="match status" value="1"/>
</dbReference>
<reference evidence="2 3" key="1">
    <citation type="submission" date="2017-02" db="EMBL/GenBank/DDBJ databases">
        <authorList>
            <person name="Peterson S.W."/>
        </authorList>
    </citation>
    <scope>NUCLEOTIDE SEQUENCE [LARGE SCALE GENOMIC DNA]</scope>
    <source>
        <strain evidence="2 3">DSM 21481</strain>
    </source>
</reference>
<evidence type="ECO:0000313" key="3">
    <source>
        <dbReference type="Proteomes" id="UP000189777"/>
    </source>
</evidence>
<feature type="domain" description="GP-PDE" evidence="1">
    <location>
        <begin position="3"/>
        <end position="236"/>
    </location>
</feature>
<dbReference type="Gene3D" id="3.20.20.190">
    <property type="entry name" value="Phosphatidylinositol (PI) phosphodiesterase"/>
    <property type="match status" value="1"/>
</dbReference>
<dbReference type="Pfam" id="PF03009">
    <property type="entry name" value="GDPD"/>
    <property type="match status" value="1"/>
</dbReference>
<evidence type="ECO:0000259" key="1">
    <source>
        <dbReference type="PROSITE" id="PS51704"/>
    </source>
</evidence>
<dbReference type="STRING" id="526729.SAMN04324258_0488"/>
<keyword evidence="3" id="KW-1185">Reference proteome</keyword>
<evidence type="ECO:0000313" key="2">
    <source>
        <dbReference type="EMBL" id="SKC38255.1"/>
    </source>
</evidence>
<proteinExistence type="predicted"/>